<feature type="domain" description="Peptidase M12B" evidence="3">
    <location>
        <begin position="254"/>
        <end position="466"/>
    </location>
</feature>
<dbReference type="Proteomes" id="UP000722485">
    <property type="component" value="Unassembled WGS sequence"/>
</dbReference>
<dbReference type="InterPro" id="IPR034028">
    <property type="entry name" value="ZnMc_ADAM_fungal"/>
</dbReference>
<dbReference type="GO" id="GO:0006508">
    <property type="term" value="P:proteolysis"/>
    <property type="evidence" value="ECO:0007669"/>
    <property type="project" value="InterPro"/>
</dbReference>
<organism evidence="4 5">
    <name type="scientific">Cylindrodendrum hubeiense</name>
    <dbReference type="NCBI Taxonomy" id="595255"/>
    <lineage>
        <taxon>Eukaryota</taxon>
        <taxon>Fungi</taxon>
        <taxon>Dikarya</taxon>
        <taxon>Ascomycota</taxon>
        <taxon>Pezizomycotina</taxon>
        <taxon>Sordariomycetes</taxon>
        <taxon>Hypocreomycetidae</taxon>
        <taxon>Hypocreales</taxon>
        <taxon>Nectriaceae</taxon>
        <taxon>Cylindrodendrum</taxon>
    </lineage>
</organism>
<name>A0A9P5LFC5_9HYPO</name>
<dbReference type="GO" id="GO:0004222">
    <property type="term" value="F:metalloendopeptidase activity"/>
    <property type="evidence" value="ECO:0007669"/>
    <property type="project" value="InterPro"/>
</dbReference>
<dbReference type="AlphaFoldDB" id="A0A9P5LFC5"/>
<feature type="binding site" evidence="1">
    <location>
        <position position="410"/>
    </location>
    <ligand>
        <name>Zn(2+)</name>
        <dbReference type="ChEBI" id="CHEBI:29105"/>
        <note>catalytic</note>
    </ligand>
</feature>
<dbReference type="InterPro" id="IPR024079">
    <property type="entry name" value="MetalloPept_cat_dom_sf"/>
</dbReference>
<keyword evidence="1" id="KW-0862">Zinc</keyword>
<evidence type="ECO:0000256" key="1">
    <source>
        <dbReference type="PROSITE-ProRule" id="PRU00276"/>
    </source>
</evidence>
<evidence type="ECO:0000313" key="5">
    <source>
        <dbReference type="Proteomes" id="UP000722485"/>
    </source>
</evidence>
<dbReference type="CDD" id="cd04271">
    <property type="entry name" value="ZnMc_ADAM_fungal"/>
    <property type="match status" value="1"/>
</dbReference>
<feature type="signal peptide" evidence="2">
    <location>
        <begin position="1"/>
        <end position="22"/>
    </location>
</feature>
<protein>
    <recommendedName>
        <fullName evidence="3">Peptidase M12B domain-containing protein</fullName>
    </recommendedName>
</protein>
<dbReference type="GO" id="GO:0046872">
    <property type="term" value="F:metal ion binding"/>
    <property type="evidence" value="ECO:0007669"/>
    <property type="project" value="UniProtKB-KW"/>
</dbReference>
<comment type="caution">
    <text evidence="4">The sequence shown here is derived from an EMBL/GenBank/DDBJ whole genome shotgun (WGS) entry which is preliminary data.</text>
</comment>
<feature type="chain" id="PRO_5040160538" description="Peptidase M12B domain-containing protein" evidence="2">
    <location>
        <begin position="23"/>
        <end position="599"/>
    </location>
</feature>
<dbReference type="PANTHER" id="PTHR11905:SF159">
    <property type="entry name" value="ADAM METALLOPROTEASE"/>
    <property type="match status" value="1"/>
</dbReference>
<proteinExistence type="predicted"/>
<accession>A0A9P5LFC5</accession>
<evidence type="ECO:0000259" key="3">
    <source>
        <dbReference type="PROSITE" id="PS50215"/>
    </source>
</evidence>
<dbReference type="PANTHER" id="PTHR11905">
    <property type="entry name" value="ADAM A DISINTEGRIN AND METALLOPROTEASE DOMAIN"/>
    <property type="match status" value="1"/>
</dbReference>
<evidence type="ECO:0000313" key="4">
    <source>
        <dbReference type="EMBL" id="KAF7556413.1"/>
    </source>
</evidence>
<dbReference type="PROSITE" id="PS50215">
    <property type="entry name" value="ADAM_MEPRO"/>
    <property type="match status" value="1"/>
</dbReference>
<sequence length="599" mass="65104">MFLILSAKLCFFAFSAFTGTKALTIRQTPVHELSIIQNLEFSPSISLNNIPEKFNVTFSLEGESRNIRLGLSRNEGIFSHAIFVNHLGSDGKIRKVETIPEKSHLVFLGTVFLAQDNGDFQQRAGWARITVHYKNGVHLLEGAFSIDGITYNVQTDDIYRRTKSAGDLDVPVSQNPYSIAWRDTQGRGRDYRQKRQVNNSAQCSFDNLDFNRGQLASIQRKSNLAELETRQNGDAGSLDLIDVIGSTEGCPNSRMVALLGIATDCTYTAQFDSTDDLREHVLAQINTASQLYEQSFNISLRVRNLTISDAACPTQQTAEAPWNGDCSSGLSTSDRLGVFSQWRSEIDDSENAVWTLLTGCNSGSTVGIAWMGTLCRDGSSSWGSSSSTSSTNVVVRTPSEWQVIAHEIGHNFGAVHDCTAGCSASSESQPCCPYSEDTCDAGGNYIMNPASNQGMTEFSPCSIGNICASLGRNLLEKSAIVVEKTAVKTMTAANRYPVACNKEPSAIRVLIAAAQGSASFQGVASSVERVLDLVIRKRFAMAPQHHAQTMCELRMVRPVGAKKTVWLAPLANAHLEICSARLSSVLTAAPSHVIMTLVL</sequence>
<dbReference type="Gene3D" id="3.40.390.10">
    <property type="entry name" value="Collagenase (Catalytic Domain)"/>
    <property type="match status" value="1"/>
</dbReference>
<feature type="active site" evidence="1">
    <location>
        <position position="407"/>
    </location>
</feature>
<dbReference type="OrthoDB" id="5951731at2759"/>
<gene>
    <name evidence="4" type="ORF">G7Z17_g1476</name>
</gene>
<dbReference type="Pfam" id="PF13688">
    <property type="entry name" value="Reprolysin_5"/>
    <property type="match status" value="1"/>
</dbReference>
<keyword evidence="2" id="KW-0732">Signal</keyword>
<keyword evidence="1" id="KW-0479">Metal-binding</keyword>
<comment type="caution">
    <text evidence="1">Lacks conserved residue(s) required for the propagation of feature annotation.</text>
</comment>
<feature type="binding site" evidence="1">
    <location>
        <position position="406"/>
    </location>
    <ligand>
        <name>Zn(2+)</name>
        <dbReference type="ChEBI" id="CHEBI:29105"/>
        <note>catalytic</note>
    </ligand>
</feature>
<dbReference type="EMBL" id="JAANBB010000012">
    <property type="protein sequence ID" value="KAF7556413.1"/>
    <property type="molecule type" value="Genomic_DNA"/>
</dbReference>
<feature type="binding site" evidence="1">
    <location>
        <position position="416"/>
    </location>
    <ligand>
        <name>Zn(2+)</name>
        <dbReference type="ChEBI" id="CHEBI:29105"/>
        <note>catalytic</note>
    </ligand>
</feature>
<dbReference type="SUPFAM" id="SSF55486">
    <property type="entry name" value="Metalloproteases ('zincins'), catalytic domain"/>
    <property type="match status" value="1"/>
</dbReference>
<reference evidence="4" key="1">
    <citation type="submission" date="2020-03" db="EMBL/GenBank/DDBJ databases">
        <title>Draft Genome Sequence of Cylindrodendrum hubeiense.</title>
        <authorList>
            <person name="Buettner E."/>
            <person name="Kellner H."/>
        </authorList>
    </citation>
    <scope>NUCLEOTIDE SEQUENCE</scope>
    <source>
        <strain evidence="4">IHI 201604</strain>
    </source>
</reference>
<keyword evidence="5" id="KW-1185">Reference proteome</keyword>
<dbReference type="InterPro" id="IPR001590">
    <property type="entry name" value="Peptidase_M12B"/>
</dbReference>
<evidence type="ECO:0000256" key="2">
    <source>
        <dbReference type="SAM" id="SignalP"/>
    </source>
</evidence>